<dbReference type="NCBIfam" id="TIGR04038">
    <property type="entry name" value="tatD_link_rSAM"/>
    <property type="match status" value="1"/>
</dbReference>
<evidence type="ECO:0000259" key="6">
    <source>
        <dbReference type="PROSITE" id="PS51918"/>
    </source>
</evidence>
<evidence type="ECO:0000313" key="8">
    <source>
        <dbReference type="Proteomes" id="UP000177230"/>
    </source>
</evidence>
<name>A0A1F5R4E1_9BACT</name>
<dbReference type="GO" id="GO:0005829">
    <property type="term" value="C:cytosol"/>
    <property type="evidence" value="ECO:0007669"/>
    <property type="project" value="TreeGrafter"/>
</dbReference>
<dbReference type="GO" id="GO:0051536">
    <property type="term" value="F:iron-sulfur cluster binding"/>
    <property type="evidence" value="ECO:0007669"/>
    <property type="project" value="UniProtKB-KW"/>
</dbReference>
<evidence type="ECO:0000313" key="7">
    <source>
        <dbReference type="EMBL" id="OGF09335.1"/>
    </source>
</evidence>
<evidence type="ECO:0000256" key="1">
    <source>
        <dbReference type="ARBA" id="ARBA00022691"/>
    </source>
</evidence>
<dbReference type="CDD" id="cd01310">
    <property type="entry name" value="TatD_DNAse"/>
    <property type="match status" value="1"/>
</dbReference>
<keyword evidence="5" id="KW-0411">Iron-sulfur</keyword>
<dbReference type="Pfam" id="PF01026">
    <property type="entry name" value="TatD_DNase"/>
    <property type="match status" value="1"/>
</dbReference>
<dbReference type="CDD" id="cd01335">
    <property type="entry name" value="Radical_SAM"/>
    <property type="match status" value="1"/>
</dbReference>
<dbReference type="PANTHER" id="PTHR46124">
    <property type="entry name" value="D-AMINOACYL-TRNA DEACYLASE"/>
    <property type="match status" value="1"/>
</dbReference>
<dbReference type="Gene3D" id="3.20.20.70">
    <property type="entry name" value="Aldolase class I"/>
    <property type="match status" value="1"/>
</dbReference>
<dbReference type="InterPro" id="IPR015991">
    <property type="entry name" value="TatD/YcfH-like"/>
</dbReference>
<evidence type="ECO:0000256" key="3">
    <source>
        <dbReference type="ARBA" id="ARBA00022801"/>
    </source>
</evidence>
<dbReference type="NCBIfam" id="TIGR00010">
    <property type="entry name" value="YchF/TatD family DNA exonuclease"/>
    <property type="match status" value="1"/>
</dbReference>
<dbReference type="Proteomes" id="UP000177230">
    <property type="component" value="Unassembled WGS sequence"/>
</dbReference>
<evidence type="ECO:0000256" key="2">
    <source>
        <dbReference type="ARBA" id="ARBA00022723"/>
    </source>
</evidence>
<dbReference type="AlphaFoldDB" id="A0A1F5R4E1"/>
<dbReference type="SFLD" id="SFLDG01111">
    <property type="entry name" value="Uncharacterised_Radical_SAM_Su"/>
    <property type="match status" value="1"/>
</dbReference>
<evidence type="ECO:0000256" key="4">
    <source>
        <dbReference type="ARBA" id="ARBA00023004"/>
    </source>
</evidence>
<accession>A0A1F5R4E1</accession>
<reference evidence="7 8" key="1">
    <citation type="journal article" date="2016" name="Nat. Commun.">
        <title>Thousands of microbial genomes shed light on interconnected biogeochemical processes in an aquifer system.</title>
        <authorList>
            <person name="Anantharaman K."/>
            <person name="Brown C.T."/>
            <person name="Hug L.A."/>
            <person name="Sharon I."/>
            <person name="Castelle C.J."/>
            <person name="Probst A.J."/>
            <person name="Thomas B.C."/>
            <person name="Singh A."/>
            <person name="Wilkins M.J."/>
            <person name="Karaoz U."/>
            <person name="Brodie E.L."/>
            <person name="Williams K.H."/>
            <person name="Hubbard S.S."/>
            <person name="Banfield J.F."/>
        </authorList>
    </citation>
    <scope>NUCLEOTIDE SEQUENCE [LARGE SCALE GENOMIC DNA]</scope>
</reference>
<dbReference type="SUPFAM" id="SSF51556">
    <property type="entry name" value="Metallo-dependent hydrolases"/>
    <property type="match status" value="1"/>
</dbReference>
<organism evidence="7 8">
    <name type="scientific">Candidatus Edwardsbacteria bacterium GWF2_54_11</name>
    <dbReference type="NCBI Taxonomy" id="1817851"/>
    <lineage>
        <taxon>Bacteria</taxon>
        <taxon>Candidatus Edwardsiibacteriota</taxon>
    </lineage>
</organism>
<dbReference type="InterPro" id="IPR032466">
    <property type="entry name" value="Metal_Hydrolase"/>
</dbReference>
<dbReference type="GO" id="GO:0004536">
    <property type="term" value="F:DNA nuclease activity"/>
    <property type="evidence" value="ECO:0007669"/>
    <property type="project" value="InterPro"/>
</dbReference>
<dbReference type="InterPro" id="IPR007197">
    <property type="entry name" value="rSAM"/>
</dbReference>
<dbReference type="SFLD" id="SFLDS00029">
    <property type="entry name" value="Radical_SAM"/>
    <property type="match status" value="1"/>
</dbReference>
<dbReference type="GO" id="GO:0046872">
    <property type="term" value="F:metal ion binding"/>
    <property type="evidence" value="ECO:0007669"/>
    <property type="project" value="UniProtKB-KW"/>
</dbReference>
<protein>
    <recommendedName>
        <fullName evidence="6">Radical SAM core domain-containing protein</fullName>
    </recommendedName>
</protein>
<evidence type="ECO:0000256" key="5">
    <source>
        <dbReference type="ARBA" id="ARBA00023014"/>
    </source>
</evidence>
<keyword evidence="1" id="KW-0949">S-adenosyl-L-methionine</keyword>
<feature type="domain" description="Radical SAM core" evidence="6">
    <location>
        <begin position="270"/>
        <end position="461"/>
    </location>
</feature>
<dbReference type="InterPro" id="IPR023821">
    <property type="entry name" value="rSAM_TatD-assoc"/>
</dbReference>
<dbReference type="Gene3D" id="3.20.20.140">
    <property type="entry name" value="Metal-dependent hydrolases"/>
    <property type="match status" value="1"/>
</dbReference>
<dbReference type="InterPro" id="IPR001130">
    <property type="entry name" value="TatD-like"/>
</dbReference>
<dbReference type="EMBL" id="MFFM01000042">
    <property type="protein sequence ID" value="OGF09335.1"/>
    <property type="molecule type" value="Genomic_DNA"/>
</dbReference>
<dbReference type="FunFam" id="3.20.20.140:FF:000005">
    <property type="entry name" value="TatD family hydrolase"/>
    <property type="match status" value="1"/>
</dbReference>
<dbReference type="InterPro" id="IPR058240">
    <property type="entry name" value="rSAM_sf"/>
</dbReference>
<dbReference type="InterPro" id="IPR013785">
    <property type="entry name" value="Aldolase_TIM"/>
</dbReference>
<comment type="caution">
    <text evidence="7">The sequence shown here is derived from an EMBL/GenBank/DDBJ whole genome shotgun (WGS) entry which is preliminary data.</text>
</comment>
<keyword evidence="3" id="KW-0378">Hydrolase</keyword>
<dbReference type="Pfam" id="PF04055">
    <property type="entry name" value="Radical_SAM"/>
    <property type="match status" value="1"/>
</dbReference>
<keyword evidence="2" id="KW-0479">Metal-binding</keyword>
<keyword evidence="4" id="KW-0408">Iron</keyword>
<dbReference type="GO" id="GO:0016788">
    <property type="term" value="F:hydrolase activity, acting on ester bonds"/>
    <property type="evidence" value="ECO:0007669"/>
    <property type="project" value="InterPro"/>
</dbReference>
<gene>
    <name evidence="7" type="ORF">A2024_08600</name>
</gene>
<dbReference type="SUPFAM" id="SSF102114">
    <property type="entry name" value="Radical SAM enzymes"/>
    <property type="match status" value="1"/>
</dbReference>
<dbReference type="PROSITE" id="PS51918">
    <property type="entry name" value="RADICAL_SAM"/>
    <property type="match status" value="1"/>
</dbReference>
<proteinExistence type="predicted"/>
<dbReference type="PANTHER" id="PTHR46124:SF2">
    <property type="entry name" value="D-AMINOACYL-TRNA DEACYLASE"/>
    <property type="match status" value="1"/>
</dbReference>
<sequence>MNGPDKIKIIDTHAHLTKSDFKNDRDQVINRAQDADVEYIINIGYDLKTSIASVELAEKYDCCYAAVGIHPHDAKTLDEKTFKELESLAKNPKVVAIGEMGLDFHRNLSPKEIQIEAFNKQLVWAETLNLPVVVHDRDAHQETMDILKGHSDLKVVLHCFAGDAEMAIEAKQREYLLSVGGPVTFKNSKHLPEVLKTVELENLMLETDCPYLAPAPHRGQRNEPAYLPIIAQKITELLAPLTYDDICRVTTLNAKKFFNIGRIDPAKIAYQIRNSLYLNITNRCTNACVFCIRQKTDFIKGHNLRLEREPTFQEVIAAIGDPSKYREVVFCGYGEPMLRLDLVKQVAGWLKSKNAQVRINTNGHGNLIAGRDIIPELKGLIDEVSISLNAGDQETYDRICPSRFSDKAFVALLDFARGCRMVGIKTTVTVMDMPGVDLELAEQTAQKLGVTIRVRHYDVVG</sequence>